<evidence type="ECO:0000256" key="2">
    <source>
        <dbReference type="SAM" id="Phobius"/>
    </source>
</evidence>
<feature type="transmembrane region" description="Helical" evidence="2">
    <location>
        <begin position="71"/>
        <end position="93"/>
    </location>
</feature>
<feature type="transmembrane region" description="Helical" evidence="2">
    <location>
        <begin position="157"/>
        <end position="181"/>
    </location>
</feature>
<organism evidence="3">
    <name type="scientific">Timema poppense</name>
    <name type="common">Walking stick</name>
    <dbReference type="NCBI Taxonomy" id="170557"/>
    <lineage>
        <taxon>Eukaryota</taxon>
        <taxon>Metazoa</taxon>
        <taxon>Ecdysozoa</taxon>
        <taxon>Arthropoda</taxon>
        <taxon>Hexapoda</taxon>
        <taxon>Insecta</taxon>
        <taxon>Pterygota</taxon>
        <taxon>Neoptera</taxon>
        <taxon>Polyneoptera</taxon>
        <taxon>Phasmatodea</taxon>
        <taxon>Timematodea</taxon>
        <taxon>Timematoidea</taxon>
        <taxon>Timematidae</taxon>
        <taxon>Timema</taxon>
    </lineage>
</organism>
<protein>
    <submittedName>
        <fullName evidence="3">Uncharacterized protein</fullName>
    </submittedName>
</protein>
<keyword evidence="2" id="KW-0812">Transmembrane</keyword>
<dbReference type="AlphaFoldDB" id="A0A7R9HE38"/>
<reference evidence="3" key="1">
    <citation type="submission" date="2020-11" db="EMBL/GenBank/DDBJ databases">
        <authorList>
            <person name="Tran Van P."/>
        </authorList>
    </citation>
    <scope>NUCLEOTIDE SEQUENCE</scope>
</reference>
<dbReference type="PANTHER" id="PTHR13285">
    <property type="entry name" value="ACYLTRANSFERASE"/>
    <property type="match status" value="1"/>
</dbReference>
<feature type="transmembrane region" description="Helical" evidence="2">
    <location>
        <begin position="125"/>
        <end position="145"/>
    </location>
</feature>
<sequence>MLFSFIFAMLKPSQRWTLTRLCSLLLNVARFSAWLVFTEIALHFVYSNSLVQHPKQLLSAASKGMTRLCSLLLNVARFSAWLVFTKIALHFVYSNSLVQHPKQLLSAASKGMTRLCSLLLNVARFSAWLVFTEIALHFVYSNSLLQHPKVVAEMGSWSLYGLGYCMGQFFMLKYVVMYGLMGTIAQAENINAPRHPKCIARISLYSDMWRYFDEGLYRFLLRGIRKGMSTRKWRGEFPELSRMTTSARRRPLSTTQGSHSSLHLRQSHV</sequence>
<dbReference type="InterPro" id="IPR051085">
    <property type="entry name" value="MB_O-acyltransferase"/>
</dbReference>
<evidence type="ECO:0000313" key="3">
    <source>
        <dbReference type="EMBL" id="CAD7415904.1"/>
    </source>
</evidence>
<accession>A0A7R9HE38</accession>
<dbReference type="GO" id="GO:0016409">
    <property type="term" value="F:palmitoyltransferase activity"/>
    <property type="evidence" value="ECO:0007669"/>
    <property type="project" value="TreeGrafter"/>
</dbReference>
<feature type="compositionally biased region" description="Polar residues" evidence="1">
    <location>
        <begin position="242"/>
        <end position="269"/>
    </location>
</feature>
<dbReference type="EMBL" id="OD010071">
    <property type="protein sequence ID" value="CAD7415904.1"/>
    <property type="molecule type" value="Genomic_DNA"/>
</dbReference>
<name>A0A7R9HE38_TIMPO</name>
<proteinExistence type="predicted"/>
<dbReference type="GO" id="GO:0005783">
    <property type="term" value="C:endoplasmic reticulum"/>
    <property type="evidence" value="ECO:0007669"/>
    <property type="project" value="TreeGrafter"/>
</dbReference>
<gene>
    <name evidence="3" type="ORF">TPSB3V08_LOCUS10646</name>
</gene>
<keyword evidence="2" id="KW-0472">Membrane</keyword>
<feature type="region of interest" description="Disordered" evidence="1">
    <location>
        <begin position="241"/>
        <end position="269"/>
    </location>
</feature>
<keyword evidence="2" id="KW-1133">Transmembrane helix</keyword>
<evidence type="ECO:0000256" key="1">
    <source>
        <dbReference type="SAM" id="MobiDB-lite"/>
    </source>
</evidence>
<dbReference type="PANTHER" id="PTHR13285:SF18">
    <property type="entry name" value="PROTEIN-CYSTEINE N-PALMITOYLTRANSFERASE RASP"/>
    <property type="match status" value="1"/>
</dbReference>